<keyword evidence="2 9" id="KW-0813">Transport</keyword>
<comment type="subcellular location">
    <subcellularLocation>
        <location evidence="9">Mitochondrion inner membrane</location>
        <topology evidence="9">Peripheral membrane protein</topology>
        <orientation evidence="9">Intermembrane side</orientation>
    </subcellularLocation>
</comment>
<gene>
    <name evidence="11" type="ORF">L195_g024254</name>
</gene>
<keyword evidence="8 9" id="KW-1015">Disulfide bond</keyword>
<dbReference type="GO" id="GO:0046872">
    <property type="term" value="F:metal ion binding"/>
    <property type="evidence" value="ECO:0007669"/>
    <property type="project" value="UniProtKB-KW"/>
</dbReference>
<keyword evidence="4" id="KW-0862">Zinc</keyword>
<comment type="caution">
    <text evidence="11">The sequence shown here is derived from an EMBL/GenBank/DDBJ whole genome shotgun (WGS) entry which is preliminary data.</text>
</comment>
<dbReference type="InterPro" id="IPR035427">
    <property type="entry name" value="Tim10-like_dom_sf"/>
</dbReference>
<dbReference type="AlphaFoldDB" id="A0A2K3ND51"/>
<dbReference type="GO" id="GO:0005743">
    <property type="term" value="C:mitochondrial inner membrane"/>
    <property type="evidence" value="ECO:0007669"/>
    <property type="project" value="UniProtKB-SubCell"/>
</dbReference>
<sequence>MSMCGFKDVGNPGPYLCGISNLYISNVTQVWDALKILDAADIDKPGASSGIVEIYSLRVVPKWLSGKPQGWNRDVLRVCCVSDLSAIMYKESDLNMGENSCIDRCVSKYWNVTNLIGQLLGSGRPPM</sequence>
<comment type="subunit">
    <text evidence="9">Heterohexamer.</text>
</comment>
<evidence type="ECO:0000256" key="6">
    <source>
        <dbReference type="ARBA" id="ARBA00023010"/>
    </source>
</evidence>
<dbReference type="Proteomes" id="UP000236291">
    <property type="component" value="Unassembled WGS sequence"/>
</dbReference>
<evidence type="ECO:0000256" key="9">
    <source>
        <dbReference type="RuleBase" id="RU367043"/>
    </source>
</evidence>
<keyword evidence="5 9" id="KW-0653">Protein transport</keyword>
<dbReference type="Pfam" id="PF02953">
    <property type="entry name" value="zf-Tim10_DDP"/>
    <property type="match status" value="1"/>
</dbReference>
<evidence type="ECO:0000313" key="11">
    <source>
        <dbReference type="EMBL" id="PNY00967.1"/>
    </source>
</evidence>
<dbReference type="STRING" id="57577.A0A2K3ND51"/>
<keyword evidence="9" id="KW-0143">Chaperone</keyword>
<dbReference type="GO" id="GO:0045039">
    <property type="term" value="P:protein insertion into mitochondrial inner membrane"/>
    <property type="evidence" value="ECO:0007669"/>
    <property type="project" value="UniProtKB-ARBA"/>
</dbReference>
<dbReference type="SUPFAM" id="SSF144122">
    <property type="entry name" value="Tim10-like"/>
    <property type="match status" value="1"/>
</dbReference>
<name>A0A2K3ND51_TRIPR</name>
<reference evidence="11 12" key="1">
    <citation type="journal article" date="2014" name="Am. J. Bot.">
        <title>Genome assembly and annotation for red clover (Trifolium pratense; Fabaceae).</title>
        <authorList>
            <person name="Istvanek J."/>
            <person name="Jaros M."/>
            <person name="Krenek A."/>
            <person name="Repkova J."/>
        </authorList>
    </citation>
    <scope>NUCLEOTIDE SEQUENCE [LARGE SCALE GENOMIC DNA]</scope>
    <source>
        <strain evidence="12">cv. Tatra</strain>
        <tissue evidence="11">Young leaves</tissue>
    </source>
</reference>
<proteinExistence type="inferred from homology"/>
<evidence type="ECO:0000256" key="4">
    <source>
        <dbReference type="ARBA" id="ARBA00022833"/>
    </source>
</evidence>
<reference evidence="11 12" key="2">
    <citation type="journal article" date="2017" name="Front. Plant Sci.">
        <title>Gene Classification and Mining of Molecular Markers Useful in Red Clover (Trifolium pratense) Breeding.</title>
        <authorList>
            <person name="Istvanek J."/>
            <person name="Dluhosova J."/>
            <person name="Dluhos P."/>
            <person name="Patkova L."/>
            <person name="Nedelnik J."/>
            <person name="Repkova J."/>
        </authorList>
    </citation>
    <scope>NUCLEOTIDE SEQUENCE [LARGE SCALE GENOMIC DNA]</scope>
    <source>
        <strain evidence="12">cv. Tatra</strain>
        <tissue evidence="11">Young leaves</tissue>
    </source>
</reference>
<keyword evidence="6 9" id="KW-0811">Translocation</keyword>
<comment type="domain">
    <text evidence="9">The twin CX3C motif contains 4 conserved Cys residues that form 2 disulfide bonds in the mitochondrial intermembrane space.</text>
</comment>
<evidence type="ECO:0000256" key="5">
    <source>
        <dbReference type="ARBA" id="ARBA00022927"/>
    </source>
</evidence>
<keyword evidence="9" id="KW-0472">Membrane</keyword>
<accession>A0A2K3ND51</accession>
<evidence type="ECO:0000256" key="7">
    <source>
        <dbReference type="ARBA" id="ARBA00023128"/>
    </source>
</evidence>
<evidence type="ECO:0000256" key="3">
    <source>
        <dbReference type="ARBA" id="ARBA00022723"/>
    </source>
</evidence>
<feature type="domain" description="Tim10-like" evidence="10">
    <location>
        <begin position="88"/>
        <end position="120"/>
    </location>
</feature>
<dbReference type="PANTHER" id="PTHR11038">
    <property type="entry name" value="MITOCHONDRIAL IMPORT INNER MEMBRANE TRANSLOCASE SUBUNIT TIM10"/>
    <property type="match status" value="1"/>
</dbReference>
<organism evidence="11 12">
    <name type="scientific">Trifolium pratense</name>
    <name type="common">Red clover</name>
    <dbReference type="NCBI Taxonomy" id="57577"/>
    <lineage>
        <taxon>Eukaryota</taxon>
        <taxon>Viridiplantae</taxon>
        <taxon>Streptophyta</taxon>
        <taxon>Embryophyta</taxon>
        <taxon>Tracheophyta</taxon>
        <taxon>Spermatophyta</taxon>
        <taxon>Magnoliopsida</taxon>
        <taxon>eudicotyledons</taxon>
        <taxon>Gunneridae</taxon>
        <taxon>Pentapetalae</taxon>
        <taxon>rosids</taxon>
        <taxon>fabids</taxon>
        <taxon>Fabales</taxon>
        <taxon>Fabaceae</taxon>
        <taxon>Papilionoideae</taxon>
        <taxon>50 kb inversion clade</taxon>
        <taxon>NPAAA clade</taxon>
        <taxon>Hologalegina</taxon>
        <taxon>IRL clade</taxon>
        <taxon>Trifolieae</taxon>
        <taxon>Trifolium</taxon>
    </lineage>
</organism>
<evidence type="ECO:0000256" key="2">
    <source>
        <dbReference type="ARBA" id="ARBA00022448"/>
    </source>
</evidence>
<keyword evidence="3" id="KW-0479">Metal-binding</keyword>
<dbReference type="EMBL" id="ASHM01019550">
    <property type="protein sequence ID" value="PNY00967.1"/>
    <property type="molecule type" value="Genomic_DNA"/>
</dbReference>
<comment type="similarity">
    <text evidence="1 9">Belongs to the small Tim family.</text>
</comment>
<evidence type="ECO:0000256" key="8">
    <source>
        <dbReference type="ARBA" id="ARBA00023157"/>
    </source>
</evidence>
<evidence type="ECO:0000313" key="12">
    <source>
        <dbReference type="Proteomes" id="UP000236291"/>
    </source>
</evidence>
<dbReference type="InterPro" id="IPR004217">
    <property type="entry name" value="Tim10-like"/>
</dbReference>
<evidence type="ECO:0000259" key="10">
    <source>
        <dbReference type="Pfam" id="PF02953"/>
    </source>
</evidence>
<evidence type="ECO:0000256" key="1">
    <source>
        <dbReference type="ARBA" id="ARBA00006720"/>
    </source>
</evidence>
<comment type="function">
    <text evidence="9">Mitochondrial intermembrane chaperone that participates in the import and insertion of some multi-pass transmembrane proteins into the mitochondrial inner membrane. Also required for the transfer of beta-barrel precursors from the TOM complex to the sorting and assembly machinery (SAM complex) of the outer membrane. Acts as a chaperone-like protein that protects the hydrophobic precursors from aggregation and guide them through the mitochondrial intermembrane space.</text>
</comment>
<dbReference type="PANTHER" id="PTHR11038:SF16">
    <property type="entry name" value="MITOCHONDRIAL IMPORT INNER MEMBRANE TRANSLOCASE SUBUNIT TIM10"/>
    <property type="match status" value="1"/>
</dbReference>
<dbReference type="Gene3D" id="1.10.287.810">
    <property type="entry name" value="Mitochondrial import inner membrane translocase subunit tim13 like domains"/>
    <property type="match status" value="1"/>
</dbReference>
<dbReference type="GO" id="GO:0015031">
    <property type="term" value="P:protein transport"/>
    <property type="evidence" value="ECO:0007669"/>
    <property type="project" value="UniProtKB-KW"/>
</dbReference>
<keyword evidence="9" id="KW-0999">Mitochondrion inner membrane</keyword>
<protein>
    <recommendedName>
        <fullName evidence="9">Mitochondrial import inner membrane translocase subunit</fullName>
    </recommendedName>
</protein>
<keyword evidence="7 9" id="KW-0496">Mitochondrion</keyword>